<feature type="compositionally biased region" description="Basic and acidic residues" evidence="2">
    <location>
        <begin position="273"/>
        <end position="289"/>
    </location>
</feature>
<feature type="compositionally biased region" description="Basic and acidic residues" evidence="2">
    <location>
        <begin position="31"/>
        <end position="41"/>
    </location>
</feature>
<name>A0A0K9PJD1_ZOSMR</name>
<proteinExistence type="inferred from homology"/>
<dbReference type="STRING" id="29655.A0A0K9PJD1"/>
<accession>A0A0K9PJD1</accession>
<dbReference type="AlphaFoldDB" id="A0A0K9PJD1"/>
<dbReference type="Pfam" id="PF07890">
    <property type="entry name" value="Rrp15p"/>
    <property type="match status" value="1"/>
</dbReference>
<reference evidence="4" key="1">
    <citation type="journal article" date="2016" name="Nature">
        <title>The genome of the seagrass Zostera marina reveals angiosperm adaptation to the sea.</title>
        <authorList>
            <person name="Olsen J.L."/>
            <person name="Rouze P."/>
            <person name="Verhelst B."/>
            <person name="Lin Y.-C."/>
            <person name="Bayer T."/>
            <person name="Collen J."/>
            <person name="Dattolo E."/>
            <person name="De Paoli E."/>
            <person name="Dittami S."/>
            <person name="Maumus F."/>
            <person name="Michel G."/>
            <person name="Kersting A."/>
            <person name="Lauritano C."/>
            <person name="Lohaus R."/>
            <person name="Toepel M."/>
            <person name="Tonon T."/>
            <person name="Vanneste K."/>
            <person name="Amirebrahimi M."/>
            <person name="Brakel J."/>
            <person name="Bostroem C."/>
            <person name="Chovatia M."/>
            <person name="Grimwood J."/>
            <person name="Jenkins J.W."/>
            <person name="Jueterbock A."/>
            <person name="Mraz A."/>
            <person name="Stam W.T."/>
            <person name="Tice H."/>
            <person name="Bornberg-Bauer E."/>
            <person name="Green P.J."/>
            <person name="Pearson G.A."/>
            <person name="Procaccini G."/>
            <person name="Duarte C.M."/>
            <person name="Schmutz J."/>
            <person name="Reusch T.B.H."/>
            <person name="Van de Peer Y."/>
        </authorList>
    </citation>
    <scope>NUCLEOTIDE SEQUENCE [LARGE SCALE GENOMIC DNA]</scope>
    <source>
        <strain evidence="4">cv. Finnish</strain>
    </source>
</reference>
<evidence type="ECO:0000256" key="1">
    <source>
        <dbReference type="ARBA" id="ARBA00007462"/>
    </source>
</evidence>
<dbReference type="GO" id="GO:0030687">
    <property type="term" value="C:preribosome, large subunit precursor"/>
    <property type="evidence" value="ECO:0000318"/>
    <property type="project" value="GO_Central"/>
</dbReference>
<evidence type="ECO:0000313" key="4">
    <source>
        <dbReference type="Proteomes" id="UP000036987"/>
    </source>
</evidence>
<organism evidence="3 4">
    <name type="scientific">Zostera marina</name>
    <name type="common">Eelgrass</name>
    <dbReference type="NCBI Taxonomy" id="29655"/>
    <lineage>
        <taxon>Eukaryota</taxon>
        <taxon>Viridiplantae</taxon>
        <taxon>Streptophyta</taxon>
        <taxon>Embryophyta</taxon>
        <taxon>Tracheophyta</taxon>
        <taxon>Spermatophyta</taxon>
        <taxon>Magnoliopsida</taxon>
        <taxon>Liliopsida</taxon>
        <taxon>Zosteraceae</taxon>
        <taxon>Zostera</taxon>
    </lineage>
</organism>
<feature type="compositionally biased region" description="Basic and acidic residues" evidence="2">
    <location>
        <begin position="80"/>
        <end position="90"/>
    </location>
</feature>
<feature type="region of interest" description="Disordered" evidence="2">
    <location>
        <begin position="228"/>
        <end position="299"/>
    </location>
</feature>
<dbReference type="GO" id="GO:0000460">
    <property type="term" value="P:maturation of 5.8S rRNA"/>
    <property type="evidence" value="ECO:0000318"/>
    <property type="project" value="GO_Central"/>
</dbReference>
<dbReference type="InterPro" id="IPR012459">
    <property type="entry name" value="Rrp15"/>
</dbReference>
<dbReference type="PANTHER" id="PTHR13245:SF14">
    <property type="entry name" value="RRP15-LIKE PROTEIN"/>
    <property type="match status" value="1"/>
</dbReference>
<dbReference type="GO" id="GO:0000470">
    <property type="term" value="P:maturation of LSU-rRNA"/>
    <property type="evidence" value="ECO:0000318"/>
    <property type="project" value="GO_Central"/>
</dbReference>
<feature type="compositionally biased region" description="Acidic residues" evidence="2">
    <location>
        <begin position="96"/>
        <end position="122"/>
    </location>
</feature>
<comment type="similarity">
    <text evidence="1">Belongs to the RRP15 family.</text>
</comment>
<keyword evidence="4" id="KW-1185">Reference proteome</keyword>
<evidence type="ECO:0000313" key="3">
    <source>
        <dbReference type="EMBL" id="KMZ69066.1"/>
    </source>
</evidence>
<sequence length="327" mass="37312">MADTHVISVSNTIPTPADLTKSVRKKKLKRVSNEQKMEKRMKSIPRYQGSSKKLADDKKAKRLIRKRTREYNSDEEEEGDAKKTKSESNKKHGGFVEEEFQADDDDDDDDDFEEESDEDEDGVERTKEVTKFVEGCRAFKTAFQKIMKKNQPSDALGPVLSAHKKLLIEKLAEEVEELKGKREVKKERHLVGEKGHVLPANFLNSKDKFLSSIATKGVVKLFNAVNKAQHAQKGLNPNKAKDAKTLAKRKKDAFLSELRKPTTNTNDGLFKSSKNDEKNKDEPAWDPLKDSYMLTNPKLKDWDKKDSSLAYESYKTPLESSDEEEEE</sequence>
<evidence type="ECO:0000256" key="2">
    <source>
        <dbReference type="SAM" id="MobiDB-lite"/>
    </source>
</evidence>
<evidence type="ECO:0008006" key="5">
    <source>
        <dbReference type="Google" id="ProtNLM"/>
    </source>
</evidence>
<dbReference type="Proteomes" id="UP000036987">
    <property type="component" value="Unassembled WGS sequence"/>
</dbReference>
<dbReference type="OMA" id="ARDYNSE"/>
<feature type="region of interest" description="Disordered" evidence="2">
    <location>
        <begin position="1"/>
        <end position="128"/>
    </location>
</feature>
<protein>
    <recommendedName>
        <fullName evidence="5">RRP15-like protein</fullName>
    </recommendedName>
</protein>
<dbReference type="EMBL" id="LFYR01000791">
    <property type="protein sequence ID" value="KMZ69066.1"/>
    <property type="molecule type" value="Genomic_DNA"/>
</dbReference>
<gene>
    <name evidence="3" type="ORF">ZOSMA_222G00110</name>
</gene>
<comment type="caution">
    <text evidence="3">The sequence shown here is derived from an EMBL/GenBank/DDBJ whole genome shotgun (WGS) entry which is preliminary data.</text>
</comment>
<dbReference type="PANTHER" id="PTHR13245">
    <property type="entry name" value="RRP15-LIKE PROTEIN"/>
    <property type="match status" value="1"/>
</dbReference>
<dbReference type="OrthoDB" id="20949at2759"/>